<evidence type="ECO:0000313" key="1">
    <source>
        <dbReference type="EMBL" id="UNM12311.1"/>
    </source>
</evidence>
<dbReference type="EMBL" id="CP071872">
    <property type="protein sequence ID" value="UNM12311.1"/>
    <property type="molecule type" value="Genomic_DNA"/>
</dbReference>
<proteinExistence type="predicted"/>
<evidence type="ECO:0000313" key="2">
    <source>
        <dbReference type="Proteomes" id="UP000828924"/>
    </source>
</evidence>
<dbReference type="RefSeq" id="WP_242330919.1">
    <property type="nucleotide sequence ID" value="NZ_CP071872.1"/>
</dbReference>
<protein>
    <submittedName>
        <fullName evidence="1">Uncharacterized protein</fullName>
    </submittedName>
</protein>
<sequence length="108" mass="11631">MLNVKLARGAARFELVDDDAETVVTITEQDDAESILRKMRRVIALVEGEQAPPSAPAYVFTPGPSVMPGPVTVDASLQSSNGWAAFVPPEVPERLQGEIELMLPGEDK</sequence>
<reference evidence="1 2" key="1">
    <citation type="submission" date="2021-03" db="EMBL/GenBank/DDBJ databases">
        <title>Complete genome of Streptomyces formicae strain 1H-GS9 (DSM 100524).</title>
        <authorList>
            <person name="Atanasov K.E."/>
            <person name="Altabella T."/>
            <person name="Ferrer A."/>
        </authorList>
    </citation>
    <scope>NUCLEOTIDE SEQUENCE [LARGE SCALE GENOMIC DNA]</scope>
    <source>
        <strain evidence="1 2">1H-GS9</strain>
    </source>
</reference>
<gene>
    <name evidence="1" type="ORF">J4032_12900</name>
</gene>
<dbReference type="Proteomes" id="UP000828924">
    <property type="component" value="Chromosome"/>
</dbReference>
<organism evidence="1 2">
    <name type="scientific">Streptomyces formicae</name>
    <dbReference type="NCBI Taxonomy" id="1616117"/>
    <lineage>
        <taxon>Bacteria</taxon>
        <taxon>Bacillati</taxon>
        <taxon>Actinomycetota</taxon>
        <taxon>Actinomycetes</taxon>
        <taxon>Kitasatosporales</taxon>
        <taxon>Streptomycetaceae</taxon>
        <taxon>Streptomyces</taxon>
    </lineage>
</organism>
<accession>A0ABY3WL38</accession>
<keyword evidence="2" id="KW-1185">Reference proteome</keyword>
<name>A0ABY3WL38_9ACTN</name>